<evidence type="ECO:0000256" key="1">
    <source>
        <dbReference type="ARBA" id="ARBA00004370"/>
    </source>
</evidence>
<protein>
    <recommendedName>
        <fullName evidence="9">Cytochrome b5 heme-binding domain-containing protein</fullName>
    </recommendedName>
</protein>
<keyword evidence="3 8" id="KW-0812">Transmembrane</keyword>
<dbReference type="GO" id="GO:0016020">
    <property type="term" value="C:membrane"/>
    <property type="evidence" value="ECO:0007669"/>
    <property type="project" value="UniProtKB-SubCell"/>
</dbReference>
<evidence type="ECO:0000256" key="8">
    <source>
        <dbReference type="RuleBase" id="RU362121"/>
    </source>
</evidence>
<dbReference type="FunFam" id="3.10.120.10:FF:000002">
    <property type="entry name" value="Cytochrome b5 type B"/>
    <property type="match status" value="1"/>
</dbReference>
<evidence type="ECO:0000256" key="5">
    <source>
        <dbReference type="ARBA" id="ARBA00023004"/>
    </source>
</evidence>
<evidence type="ECO:0000259" key="9">
    <source>
        <dbReference type="PROSITE" id="PS50255"/>
    </source>
</evidence>
<dbReference type="PANTHER" id="PTHR19359">
    <property type="entry name" value="CYTOCHROME B5"/>
    <property type="match status" value="1"/>
</dbReference>
<dbReference type="PROSITE" id="PS00191">
    <property type="entry name" value="CYTOCHROME_B5_1"/>
    <property type="match status" value="1"/>
</dbReference>
<feature type="domain" description="Cytochrome b5 heme-binding" evidence="9">
    <location>
        <begin position="3"/>
        <end position="79"/>
    </location>
</feature>
<name>A0AAV1M562_9NEOP</name>
<dbReference type="AlphaFoldDB" id="A0AAV1M562"/>
<dbReference type="PANTHER" id="PTHR19359:SF14">
    <property type="entry name" value="CYTOCHROME B5 A"/>
    <property type="match status" value="1"/>
</dbReference>
<dbReference type="InterPro" id="IPR036400">
    <property type="entry name" value="Cyt_B5-like_heme/steroid_sf"/>
</dbReference>
<dbReference type="EMBL" id="CAVLGL010000137">
    <property type="protein sequence ID" value="CAK1601524.1"/>
    <property type="molecule type" value="Genomic_DNA"/>
</dbReference>
<dbReference type="GO" id="GO:0046872">
    <property type="term" value="F:metal ion binding"/>
    <property type="evidence" value="ECO:0007669"/>
    <property type="project" value="UniProtKB-UniRule"/>
</dbReference>
<evidence type="ECO:0000256" key="3">
    <source>
        <dbReference type="ARBA" id="ARBA00022692"/>
    </source>
</evidence>
<accession>A0AAV1M562</accession>
<dbReference type="InterPro" id="IPR050668">
    <property type="entry name" value="Cytochrome_b5"/>
</dbReference>
<keyword evidence="11" id="KW-1185">Reference proteome</keyword>
<organism evidence="10 11">
    <name type="scientific">Parnassius mnemosyne</name>
    <name type="common">clouded apollo</name>
    <dbReference type="NCBI Taxonomy" id="213953"/>
    <lineage>
        <taxon>Eukaryota</taxon>
        <taxon>Metazoa</taxon>
        <taxon>Ecdysozoa</taxon>
        <taxon>Arthropoda</taxon>
        <taxon>Hexapoda</taxon>
        <taxon>Insecta</taxon>
        <taxon>Pterygota</taxon>
        <taxon>Neoptera</taxon>
        <taxon>Endopterygota</taxon>
        <taxon>Lepidoptera</taxon>
        <taxon>Glossata</taxon>
        <taxon>Ditrysia</taxon>
        <taxon>Papilionoidea</taxon>
        <taxon>Papilionidae</taxon>
        <taxon>Parnassiinae</taxon>
        <taxon>Parnassini</taxon>
        <taxon>Parnassius</taxon>
        <taxon>Driopa</taxon>
    </lineage>
</organism>
<dbReference type="GO" id="GO:0020037">
    <property type="term" value="F:heme binding"/>
    <property type="evidence" value="ECO:0007669"/>
    <property type="project" value="UniProtKB-UniRule"/>
</dbReference>
<dbReference type="InterPro" id="IPR001199">
    <property type="entry name" value="Cyt_B5-like_heme/steroid-bd"/>
</dbReference>
<dbReference type="SUPFAM" id="SSF55856">
    <property type="entry name" value="Cytochrome b5-like heme/steroid binding domain"/>
    <property type="match status" value="1"/>
</dbReference>
<evidence type="ECO:0000256" key="4">
    <source>
        <dbReference type="ARBA" id="ARBA00022723"/>
    </source>
</evidence>
<comment type="subcellular location">
    <subcellularLocation>
        <location evidence="1">Membrane</location>
    </subcellularLocation>
</comment>
<dbReference type="PROSITE" id="PS50255">
    <property type="entry name" value="CYTOCHROME_B5_2"/>
    <property type="match status" value="1"/>
</dbReference>
<dbReference type="InterPro" id="IPR018506">
    <property type="entry name" value="Cyt_B5_heme-BS"/>
</dbReference>
<comment type="similarity">
    <text evidence="7 8">Belongs to the cytochrome b5 family.</text>
</comment>
<dbReference type="Pfam" id="PF00173">
    <property type="entry name" value="Cyt-b5"/>
    <property type="match status" value="1"/>
</dbReference>
<keyword evidence="8" id="KW-1133">Transmembrane helix</keyword>
<reference evidence="10 11" key="1">
    <citation type="submission" date="2023-11" db="EMBL/GenBank/DDBJ databases">
        <authorList>
            <person name="Hedman E."/>
            <person name="Englund M."/>
            <person name="Stromberg M."/>
            <person name="Nyberg Akerstrom W."/>
            <person name="Nylinder S."/>
            <person name="Jareborg N."/>
            <person name="Kallberg Y."/>
            <person name="Kronander E."/>
        </authorList>
    </citation>
    <scope>NUCLEOTIDE SEQUENCE [LARGE SCALE GENOMIC DNA]</scope>
</reference>
<dbReference type="Proteomes" id="UP001314205">
    <property type="component" value="Unassembled WGS sequence"/>
</dbReference>
<evidence type="ECO:0000313" key="11">
    <source>
        <dbReference type="Proteomes" id="UP001314205"/>
    </source>
</evidence>
<dbReference type="PRINTS" id="PR00363">
    <property type="entry name" value="CYTOCHROMEB5"/>
</dbReference>
<keyword evidence="2 8" id="KW-0349">Heme</keyword>
<proteinExistence type="inferred from homology"/>
<sequence length="128" mass="14550">METKKFTRKELAERNSRADAVFINENLVYDVTEFLDEHPGGHEVLLSVAGKDATEKYQRVGHSHAAKEQMKKYLIGELVDEDKTIVKKINDNQTVVETPAESSSFTSSWKFLALLGIIMTVFYTYLFG</sequence>
<dbReference type="SMART" id="SM01117">
    <property type="entry name" value="Cyt-b5"/>
    <property type="match status" value="1"/>
</dbReference>
<gene>
    <name evidence="10" type="ORF">PARMNEM_LOCUS20143</name>
</gene>
<feature type="transmembrane region" description="Helical" evidence="8">
    <location>
        <begin position="111"/>
        <end position="127"/>
    </location>
</feature>
<keyword evidence="6 8" id="KW-0472">Membrane</keyword>
<keyword evidence="5 8" id="KW-0408">Iron</keyword>
<comment type="caution">
    <text evidence="10">The sequence shown here is derived from an EMBL/GenBank/DDBJ whole genome shotgun (WGS) entry which is preliminary data.</text>
</comment>
<evidence type="ECO:0000256" key="2">
    <source>
        <dbReference type="ARBA" id="ARBA00022617"/>
    </source>
</evidence>
<evidence type="ECO:0000313" key="10">
    <source>
        <dbReference type="EMBL" id="CAK1601524.1"/>
    </source>
</evidence>
<evidence type="ECO:0000256" key="7">
    <source>
        <dbReference type="ARBA" id="ARBA00038168"/>
    </source>
</evidence>
<dbReference type="Gene3D" id="3.10.120.10">
    <property type="entry name" value="Cytochrome b5-like heme/steroid binding domain"/>
    <property type="match status" value="1"/>
</dbReference>
<keyword evidence="4 8" id="KW-0479">Metal-binding</keyword>
<evidence type="ECO:0000256" key="6">
    <source>
        <dbReference type="ARBA" id="ARBA00023136"/>
    </source>
</evidence>